<dbReference type="EMBL" id="VFIA01000024">
    <property type="protein sequence ID" value="MBC3793233.1"/>
    <property type="molecule type" value="Genomic_DNA"/>
</dbReference>
<dbReference type="RefSeq" id="WP_186739018.1">
    <property type="nucleotide sequence ID" value="NZ_VFIA01000024.1"/>
</dbReference>
<name>A0ABR6W9I8_9BACT</name>
<evidence type="ECO:0000313" key="1">
    <source>
        <dbReference type="EMBL" id="MBC3793233.1"/>
    </source>
</evidence>
<proteinExistence type="predicted"/>
<reference evidence="1 2" key="1">
    <citation type="submission" date="2019-06" db="EMBL/GenBank/DDBJ databases">
        <title>Spirosoma utsteinense sp. nov. isolated from Antarctic ice-free soils.</title>
        <authorList>
            <person name="Tahon G."/>
        </authorList>
    </citation>
    <scope>NUCLEOTIDE SEQUENCE [LARGE SCALE GENOMIC DNA]</scope>
    <source>
        <strain evidence="1 2">LMG 31447</strain>
    </source>
</reference>
<protein>
    <submittedName>
        <fullName evidence="1">Uncharacterized protein</fullName>
    </submittedName>
</protein>
<organism evidence="1 2">
    <name type="scientific">Spirosoma utsteinense</name>
    <dbReference type="NCBI Taxonomy" id="2585773"/>
    <lineage>
        <taxon>Bacteria</taxon>
        <taxon>Pseudomonadati</taxon>
        <taxon>Bacteroidota</taxon>
        <taxon>Cytophagia</taxon>
        <taxon>Cytophagales</taxon>
        <taxon>Cytophagaceae</taxon>
        <taxon>Spirosoma</taxon>
    </lineage>
</organism>
<sequence>MAHTDDIRRSFHQLIDMIEDDQSLVSLYAVAALYMDQQHLLLDTTDPHLLGRMQTSLEQAQRGEVISNESMKTQVRQWLGK</sequence>
<gene>
    <name evidence="1" type="ORF">FH603_3750</name>
</gene>
<comment type="caution">
    <text evidence="1">The sequence shown here is derived from an EMBL/GenBank/DDBJ whole genome shotgun (WGS) entry which is preliminary data.</text>
</comment>
<accession>A0ABR6W9I8</accession>
<dbReference type="Proteomes" id="UP000700732">
    <property type="component" value="Unassembled WGS sequence"/>
</dbReference>
<evidence type="ECO:0000313" key="2">
    <source>
        <dbReference type="Proteomes" id="UP000700732"/>
    </source>
</evidence>
<keyword evidence="2" id="KW-1185">Reference proteome</keyword>